<dbReference type="PANTHER" id="PTHR40265:SF1">
    <property type="entry name" value="GLYOXALASE-LIKE DOMAIN-CONTAINING PROTEIN"/>
    <property type="match status" value="1"/>
</dbReference>
<name>D5RNR5_9PROT</name>
<gene>
    <name evidence="2" type="ORF">HMPREF0731_2726</name>
</gene>
<dbReference type="OrthoDB" id="9812467at2"/>
<dbReference type="HOGENOM" id="CLU_072991_1_0_5"/>
<evidence type="ECO:0000259" key="1">
    <source>
        <dbReference type="Pfam" id="PF13468"/>
    </source>
</evidence>
<dbReference type="AlphaFoldDB" id="D5RNR5"/>
<dbReference type="Gene3D" id="3.10.180.10">
    <property type="entry name" value="2,3-Dihydroxybiphenyl 1,2-Dioxygenase, domain 1"/>
    <property type="match status" value="1"/>
</dbReference>
<reference evidence="2 3" key="1">
    <citation type="submission" date="2010-04" db="EMBL/GenBank/DDBJ databases">
        <authorList>
            <person name="Qin X."/>
            <person name="Bachman B."/>
            <person name="Battles P."/>
            <person name="Bell A."/>
            <person name="Bess C."/>
            <person name="Bickham C."/>
            <person name="Chaboub L."/>
            <person name="Chen D."/>
            <person name="Coyle M."/>
            <person name="Deiros D.R."/>
            <person name="Dinh H."/>
            <person name="Forbes L."/>
            <person name="Fowler G."/>
            <person name="Francisco L."/>
            <person name="Fu Q."/>
            <person name="Gubbala S."/>
            <person name="Hale W."/>
            <person name="Han Y."/>
            <person name="Hemphill L."/>
            <person name="Highlander S.K."/>
            <person name="Hirani K."/>
            <person name="Hogues M."/>
            <person name="Jackson L."/>
            <person name="Jakkamsetti A."/>
            <person name="Javaid M."/>
            <person name="Jiang H."/>
            <person name="Korchina V."/>
            <person name="Kovar C."/>
            <person name="Lara F."/>
            <person name="Lee S."/>
            <person name="Mata R."/>
            <person name="Mathew T."/>
            <person name="Moen C."/>
            <person name="Morales K."/>
            <person name="Munidasa M."/>
            <person name="Nazareth L."/>
            <person name="Ngo R."/>
            <person name="Nguyen L."/>
            <person name="Okwuonu G."/>
            <person name="Ongeri F."/>
            <person name="Patil S."/>
            <person name="Petrosino J."/>
            <person name="Pham C."/>
            <person name="Pham P."/>
            <person name="Pu L.-L."/>
            <person name="Puazo M."/>
            <person name="Raj R."/>
            <person name="Reid J."/>
            <person name="Rouhana J."/>
            <person name="Saada N."/>
            <person name="Shang Y."/>
            <person name="Simmons D."/>
            <person name="Thornton R."/>
            <person name="Warren J."/>
            <person name="Weissenberger G."/>
            <person name="Zhang J."/>
            <person name="Zhang L."/>
            <person name="Zhou C."/>
            <person name="Zhu D."/>
            <person name="Muzny D."/>
            <person name="Worley K."/>
            <person name="Gibbs R."/>
        </authorList>
    </citation>
    <scope>NUCLEOTIDE SEQUENCE [LARGE SCALE GENOMIC DNA]</scope>
    <source>
        <strain evidence="2 3">ATCC 49957</strain>
    </source>
</reference>
<dbReference type="InterPro" id="IPR025870">
    <property type="entry name" value="Glyoxalase-like_dom"/>
</dbReference>
<comment type="caution">
    <text evidence="2">The sequence shown here is derived from an EMBL/GenBank/DDBJ whole genome shotgun (WGS) entry which is preliminary data.</text>
</comment>
<feature type="domain" description="Glyoxalase-like" evidence="1">
    <location>
        <begin position="7"/>
        <end position="196"/>
    </location>
</feature>
<evidence type="ECO:0000313" key="3">
    <source>
        <dbReference type="Proteomes" id="UP000005324"/>
    </source>
</evidence>
<accession>D5RNR5</accession>
<proteinExistence type="predicted"/>
<dbReference type="PANTHER" id="PTHR40265">
    <property type="entry name" value="BLL2707 PROTEIN"/>
    <property type="match status" value="1"/>
</dbReference>
<keyword evidence="3" id="KW-1185">Reference proteome</keyword>
<dbReference type="Proteomes" id="UP000005324">
    <property type="component" value="Unassembled WGS sequence"/>
</dbReference>
<dbReference type="Pfam" id="PF13468">
    <property type="entry name" value="Glyoxalase_3"/>
    <property type="match status" value="1"/>
</dbReference>
<dbReference type="InterPro" id="IPR029068">
    <property type="entry name" value="Glyas_Bleomycin-R_OHBP_Dase"/>
</dbReference>
<feature type="non-terminal residue" evidence="2">
    <location>
        <position position="220"/>
    </location>
</feature>
<dbReference type="SUPFAM" id="SSF54593">
    <property type="entry name" value="Glyoxalase/Bleomycin resistance protein/Dihydroxybiphenyl dioxygenase"/>
    <property type="match status" value="1"/>
</dbReference>
<evidence type="ECO:0000313" key="2">
    <source>
        <dbReference type="EMBL" id="EFH11053.1"/>
    </source>
</evidence>
<dbReference type="RefSeq" id="WP_007006036.1">
    <property type="nucleotide sequence ID" value="NZ_GG770888.1"/>
</dbReference>
<dbReference type="EMBL" id="ADVL01000534">
    <property type="protein sequence ID" value="EFH11053.1"/>
    <property type="molecule type" value="Genomic_DNA"/>
</dbReference>
<organism evidence="2 3">
    <name type="scientific">Pseudoroseomonas cervicalis ATCC 49957</name>
    <dbReference type="NCBI Taxonomy" id="525371"/>
    <lineage>
        <taxon>Bacteria</taxon>
        <taxon>Pseudomonadati</taxon>
        <taxon>Pseudomonadota</taxon>
        <taxon>Alphaproteobacteria</taxon>
        <taxon>Acetobacterales</taxon>
        <taxon>Roseomonadaceae</taxon>
        <taxon>Roseomonas</taxon>
    </lineage>
</organism>
<sequence>MTPLPGIDHPLILLRDIEAGRDFYQRLGFTMTPVGRHPWGTSTSLAVLERSALELMGIYDESLIDALPAGEFRFGRHMRDALAEREGISLVALHSRDAAADRAAMEARGACFQGHIGFRRRVRPPGGDWDEAVVSLEVSVEPELPRIGHFLAQQHKPHLLWVPEWMRHANGATHVAAVTYLAADPAPVLARLVRLFGAAAVVEEPGGPAVRTGQGLFRVR</sequence>
<protein>
    <recommendedName>
        <fullName evidence="1">Glyoxalase-like domain-containing protein</fullName>
    </recommendedName>
</protein>